<protein>
    <submittedName>
        <fullName evidence="7">VWA domain-containing protein</fullName>
    </submittedName>
</protein>
<dbReference type="EMBL" id="JZWS02000007">
    <property type="protein sequence ID" value="MCL7344381.1"/>
    <property type="molecule type" value="Genomic_DNA"/>
</dbReference>
<dbReference type="CDD" id="cd00009">
    <property type="entry name" value="AAA"/>
    <property type="match status" value="1"/>
</dbReference>
<dbReference type="SMART" id="SM00382">
    <property type="entry name" value="AAA"/>
    <property type="match status" value="1"/>
</dbReference>
<dbReference type="Pfam" id="PF01078">
    <property type="entry name" value="Mg_chelatase"/>
    <property type="match status" value="1"/>
</dbReference>
<dbReference type="SUPFAM" id="SSF52540">
    <property type="entry name" value="P-loop containing nucleoside triphosphate hydrolases"/>
    <property type="match status" value="1"/>
</dbReference>
<evidence type="ECO:0000256" key="4">
    <source>
        <dbReference type="SAM" id="MobiDB-lite"/>
    </source>
</evidence>
<dbReference type="Gene3D" id="3.40.50.410">
    <property type="entry name" value="von Willebrand factor, type A domain"/>
    <property type="match status" value="1"/>
</dbReference>
<dbReference type="Pfam" id="PF17863">
    <property type="entry name" value="AAA_lid_2"/>
    <property type="match status" value="1"/>
</dbReference>
<reference evidence="6" key="1">
    <citation type="submission" date="2015-03" db="EMBL/GenBank/DDBJ databases">
        <title>Metagenome Sequencing of an Archaeal-Dominated Microbial Community from a Hot Spring at the Los Azufres Geothermal Field, Mexico.</title>
        <authorList>
            <person name="Servin-Garciduenas L.E."/>
            <person name="Martinez-Romero E."/>
        </authorList>
    </citation>
    <scope>NUCLEOTIDE SEQUENCE [LARGE SCALE GENOMIC DNA]</scope>
    <source>
        <strain evidence="6">AZ1-454</strain>
    </source>
</reference>
<comment type="similarity">
    <text evidence="1">Belongs to the Mg-chelatase subunits D/I family.</text>
</comment>
<dbReference type="Gene3D" id="1.10.8.80">
    <property type="entry name" value="Magnesium chelatase subunit I, C-Terminal domain"/>
    <property type="match status" value="1"/>
</dbReference>
<evidence type="ECO:0000313" key="7">
    <source>
        <dbReference type="EMBL" id="MCL7344381.1"/>
    </source>
</evidence>
<evidence type="ECO:0000256" key="1">
    <source>
        <dbReference type="ARBA" id="ARBA00005799"/>
    </source>
</evidence>
<dbReference type="PANTHER" id="PTHR32039:SF9">
    <property type="entry name" value="MAGNESIUM-CHELATASE SUBUNIT CHLI-2, CHLOROPLASTIC"/>
    <property type="match status" value="1"/>
</dbReference>
<name>A0A0F2LTH7_9CREN</name>
<feature type="region of interest" description="Disordered" evidence="4">
    <location>
        <begin position="342"/>
        <end position="361"/>
    </location>
</feature>
<sequence>MVERNVIPFSAIIGQERLKKALMIVAVNPSVGGLLIMGPKGVAKSTAVRALANLLPEIEVVADCPFSCDPRSPESMCDSCRARYEKGEKLPVIRRKMRIVELPVSATLDRVVGSLDIKKAIEEGLRALSPGLLAEANRGILYIDEVNLLPDDIVNAILDSAASKVNVVEREGVSVSHPANFILIGTMNPEEGELRPQLLDRFGISVVAESPKSEEELVQIAKVVEEFEANPKKVKEQFEPKERELRERITRAREILREVEISDDLMRLIAKVIIKYSLSNRAMIATVRVAKTIAALDGRKVVSEEDVKEALEYVLPHRLNVQQMQEEKVDVEKVKKELEEILKDDGGNNREEEKEQREEKEINVNLKVDSLKSDKSGRGGISRSTGNLSSFLGKVVDFYSTIVNMALSGRKRITREDVSLKELRGRGSVPILVLLDTSRSMNLGRRISIAKKLSKSLLNNAYKLRSKVGLITFSGYSANYVVRFSKNFSLIDRSLNSVKPQGRTPLSHAIYLANKVLKKESMYSTPITFIITDGKANVSLNGNIREELERLSYELGKMSKVVVVDANTSQFTPSYNQLIARSSNARIISLNQLSKVLNDRAKFTNLLLRL</sequence>
<comment type="caution">
    <text evidence="6">The sequence shown here is derived from an EMBL/GenBank/DDBJ whole genome shotgun (WGS) entry which is preliminary data.</text>
</comment>
<accession>A0A0F2LTH7</accession>
<dbReference type="InterPro" id="IPR003593">
    <property type="entry name" value="AAA+_ATPase"/>
</dbReference>
<dbReference type="PANTHER" id="PTHR32039">
    <property type="entry name" value="MAGNESIUM-CHELATASE SUBUNIT CHLI"/>
    <property type="match status" value="1"/>
</dbReference>
<dbReference type="SMART" id="SM00327">
    <property type="entry name" value="VWA"/>
    <property type="match status" value="1"/>
</dbReference>
<organism evidence="6">
    <name type="scientific">Candidatus Aramenus sulfurataquae</name>
    <dbReference type="NCBI Taxonomy" id="1326980"/>
    <lineage>
        <taxon>Archaea</taxon>
        <taxon>Thermoproteota</taxon>
        <taxon>Thermoprotei</taxon>
        <taxon>Sulfolobales</taxon>
        <taxon>Sulfolobaceae</taxon>
        <taxon>Candidatus Aramenus</taxon>
    </lineage>
</organism>
<dbReference type="Gene3D" id="3.40.50.300">
    <property type="entry name" value="P-loop containing nucleotide triphosphate hydrolases"/>
    <property type="match status" value="1"/>
</dbReference>
<gene>
    <name evidence="7" type="ORF">TQ35_007405</name>
    <name evidence="6" type="ORF">TQ35_03700</name>
</gene>
<evidence type="ECO:0000313" key="6">
    <source>
        <dbReference type="EMBL" id="KJR79116.1"/>
    </source>
</evidence>
<dbReference type="InterPro" id="IPR002035">
    <property type="entry name" value="VWF_A"/>
</dbReference>
<dbReference type="PROSITE" id="PS50234">
    <property type="entry name" value="VWFA"/>
    <property type="match status" value="1"/>
</dbReference>
<dbReference type="InterPro" id="IPR041628">
    <property type="entry name" value="ChlI/MoxR_AAA_lid"/>
</dbReference>
<dbReference type="InterPro" id="IPR000523">
    <property type="entry name" value="Mg_chelatse_chII-like_cat_dom"/>
</dbReference>
<dbReference type="SUPFAM" id="SSF53300">
    <property type="entry name" value="vWA-like"/>
    <property type="match status" value="1"/>
</dbReference>
<dbReference type="PATRIC" id="fig|1326980.8.peg.944"/>
<keyword evidence="3" id="KW-0067">ATP-binding</keyword>
<dbReference type="EMBL" id="JZWS01000022">
    <property type="protein sequence ID" value="KJR79116.1"/>
    <property type="molecule type" value="Genomic_DNA"/>
</dbReference>
<evidence type="ECO:0000256" key="2">
    <source>
        <dbReference type="ARBA" id="ARBA00022741"/>
    </source>
</evidence>
<dbReference type="InterPro" id="IPR027417">
    <property type="entry name" value="P-loop_NTPase"/>
</dbReference>
<reference evidence="7" key="2">
    <citation type="submission" date="2022-05" db="EMBL/GenBank/DDBJ databases">
        <title>Metagenome Sequencing of an Archaeal-Dominated Microbial Community from a Hot Spring at the Los Azufres Geothermal Field, Mexico.</title>
        <authorList>
            <person name="Marin-Paredes R."/>
            <person name="Martinez-Romero E."/>
            <person name="Servin-Garciduenas L.E."/>
        </authorList>
    </citation>
    <scope>NUCLEOTIDE SEQUENCE</scope>
    <source>
        <strain evidence="7">AZ1-454</strain>
    </source>
</reference>
<feature type="domain" description="VWFA" evidence="5">
    <location>
        <begin position="430"/>
        <end position="607"/>
    </location>
</feature>
<keyword evidence="2" id="KW-0547">Nucleotide-binding</keyword>
<dbReference type="AlphaFoldDB" id="A0A0F2LTH7"/>
<dbReference type="Pfam" id="PF13519">
    <property type="entry name" value="VWA_2"/>
    <property type="match status" value="1"/>
</dbReference>
<dbReference type="InterPro" id="IPR036465">
    <property type="entry name" value="vWFA_dom_sf"/>
</dbReference>
<proteinExistence type="inferred from homology"/>
<evidence type="ECO:0000256" key="3">
    <source>
        <dbReference type="ARBA" id="ARBA00022840"/>
    </source>
</evidence>
<dbReference type="InterPro" id="IPR045006">
    <property type="entry name" value="CHLI-like"/>
</dbReference>
<evidence type="ECO:0000259" key="5">
    <source>
        <dbReference type="PROSITE" id="PS50234"/>
    </source>
</evidence>
<dbReference type="GO" id="GO:0005524">
    <property type="term" value="F:ATP binding"/>
    <property type="evidence" value="ECO:0007669"/>
    <property type="project" value="UniProtKB-KW"/>
</dbReference>